<dbReference type="EMBL" id="LN890280">
    <property type="protein sequence ID" value="CUR52347.1"/>
    <property type="molecule type" value="Genomic_DNA"/>
</dbReference>
<evidence type="ECO:0000313" key="2">
    <source>
        <dbReference type="Proteomes" id="UP000196239"/>
    </source>
</evidence>
<name>A0A128A4U7_9ARCH</name>
<evidence type="ECO:0000313" key="1">
    <source>
        <dbReference type="EMBL" id="CUR52347.1"/>
    </source>
</evidence>
<sequence length="69" mass="7963">MFTMPSAVKMKFGWVNTTSPMNKPQTPAIKNITVMITCLRRDGLFISGFDFMTLLNIQRIVLYSKKIEF</sequence>
<keyword evidence="2" id="KW-1185">Reference proteome</keyword>
<reference evidence="2" key="1">
    <citation type="submission" date="2015-10" db="EMBL/GenBank/DDBJ databases">
        <authorList>
            <person name="Lehtovirta-Morley L.E."/>
            <person name="Vieille C."/>
        </authorList>
    </citation>
    <scope>NUCLEOTIDE SEQUENCE [LARGE SCALE GENOMIC DNA]</scope>
</reference>
<gene>
    <name evidence="1" type="ORF">NDEV_1585</name>
</gene>
<dbReference type="Proteomes" id="UP000196239">
    <property type="component" value="Chromosome 1"/>
</dbReference>
<dbReference type="AlphaFoldDB" id="A0A128A4U7"/>
<organism evidence="1 2">
    <name type="scientific">Nitrosotalea devaniterrae</name>
    <dbReference type="NCBI Taxonomy" id="1078905"/>
    <lineage>
        <taxon>Archaea</taxon>
        <taxon>Nitrososphaerota</taxon>
        <taxon>Nitrososphaeria</taxon>
        <taxon>Nitrosotaleales</taxon>
        <taxon>Nitrosotaleaceae</taxon>
        <taxon>Nitrosotalea</taxon>
    </lineage>
</organism>
<dbReference type="KEGG" id="ndv:NDEV_1585"/>
<proteinExistence type="predicted"/>
<protein>
    <submittedName>
        <fullName evidence="1">Uncharacterized protein</fullName>
    </submittedName>
</protein>
<accession>A0A128A4U7</accession>